<evidence type="ECO:0000256" key="2">
    <source>
        <dbReference type="ARBA" id="ARBA00008290"/>
    </source>
</evidence>
<comment type="caution">
    <text evidence="11">The sequence shown here is derived from an EMBL/GenBank/DDBJ whole genome shotgun (WGS) entry which is preliminary data.</text>
</comment>
<reference evidence="11 12" key="1">
    <citation type="submission" date="2011-04" db="EMBL/GenBank/DDBJ databases">
        <title>The Genome Sequence of Clostridium citroniae WAL-19142.</title>
        <authorList>
            <consortium name="The Broad Institute Genome Sequencing Platform"/>
            <person name="Earl A."/>
            <person name="Ward D."/>
            <person name="Feldgarden M."/>
            <person name="Gevers D."/>
            <person name="Warren Y.A."/>
            <person name="Tyrrell K.L."/>
            <person name="Citron D.M."/>
            <person name="Goldstein E.J."/>
            <person name="Daigneault M."/>
            <person name="Allen-Vercoe E."/>
            <person name="Young S.K."/>
            <person name="Zeng Q."/>
            <person name="Gargeya S."/>
            <person name="Fitzgerald M."/>
            <person name="Haas B."/>
            <person name="Abouelleil A."/>
            <person name="Alvarado L."/>
            <person name="Arachchi H.M."/>
            <person name="Berlin A."/>
            <person name="Brown A."/>
            <person name="Chapman S.B."/>
            <person name="Chen Z."/>
            <person name="Dunbar C."/>
            <person name="Freedman E."/>
            <person name="Gearin G."/>
            <person name="Gellesch M."/>
            <person name="Goldberg J."/>
            <person name="Griggs A."/>
            <person name="Gujja S."/>
            <person name="Heilman E.R."/>
            <person name="Heiman D."/>
            <person name="Howarth C."/>
            <person name="Larson L."/>
            <person name="Lui A."/>
            <person name="MacDonald P.J."/>
            <person name="Mehta T."/>
            <person name="Montmayeur A."/>
            <person name="Murphy C."/>
            <person name="Neiman D."/>
            <person name="Pearson M."/>
            <person name="Priest M."/>
            <person name="Roberts A."/>
            <person name="Saif S."/>
            <person name="Shea T."/>
            <person name="Shenoy N."/>
            <person name="Sisk P."/>
            <person name="Stolte C."/>
            <person name="Sykes S."/>
            <person name="White J."/>
            <person name="Yandava C."/>
            <person name="Wortman J."/>
            <person name="Nusbaum C."/>
            <person name="Birren B."/>
        </authorList>
    </citation>
    <scope>NUCLEOTIDE SEQUENCE [LARGE SCALE GENOMIC DNA]</scope>
    <source>
        <strain evidence="11 12">WAL-19142</strain>
    </source>
</reference>
<keyword evidence="7 9" id="KW-0862">Zinc</keyword>
<keyword evidence="6 9" id="KW-0378">Hydrolase</keyword>
<evidence type="ECO:0000256" key="3">
    <source>
        <dbReference type="ARBA" id="ARBA00022438"/>
    </source>
</evidence>
<dbReference type="GO" id="GO:0006508">
    <property type="term" value="P:proteolysis"/>
    <property type="evidence" value="ECO:0007669"/>
    <property type="project" value="UniProtKB-KW"/>
</dbReference>
<dbReference type="GO" id="GO:0008270">
    <property type="term" value="F:zinc ion binding"/>
    <property type="evidence" value="ECO:0007669"/>
    <property type="project" value="InterPro"/>
</dbReference>
<dbReference type="PANTHER" id="PTHR28570:SF2">
    <property type="entry name" value="M18 FAMILY AMINOPEPTIDASE 1-RELATED"/>
    <property type="match status" value="1"/>
</dbReference>
<dbReference type="EMBL" id="ADLK01000021">
    <property type="protein sequence ID" value="KMW19141.1"/>
    <property type="molecule type" value="Genomic_DNA"/>
</dbReference>
<protein>
    <recommendedName>
        <fullName evidence="10">M18 family aminopeptidase</fullName>
        <ecNumber evidence="10">3.4.11.-</ecNumber>
    </recommendedName>
</protein>
<keyword evidence="4 9" id="KW-0645">Protease</keyword>
<dbReference type="GeneID" id="93165281"/>
<dbReference type="NCBIfam" id="NF002600">
    <property type="entry name" value="PRK02256.1"/>
    <property type="match status" value="1"/>
</dbReference>
<dbReference type="SUPFAM" id="SSF101821">
    <property type="entry name" value="Aminopeptidase/glucanase lid domain"/>
    <property type="match status" value="1"/>
</dbReference>
<evidence type="ECO:0000256" key="4">
    <source>
        <dbReference type="ARBA" id="ARBA00022670"/>
    </source>
</evidence>
<evidence type="ECO:0000256" key="7">
    <source>
        <dbReference type="ARBA" id="ARBA00022833"/>
    </source>
</evidence>
<proteinExistence type="inferred from homology"/>
<evidence type="ECO:0000313" key="11">
    <source>
        <dbReference type="EMBL" id="KMW19141.1"/>
    </source>
</evidence>
<dbReference type="GO" id="GO:0004177">
    <property type="term" value="F:aminopeptidase activity"/>
    <property type="evidence" value="ECO:0007669"/>
    <property type="project" value="UniProtKB-KW"/>
</dbReference>
<keyword evidence="8 9" id="KW-0482">Metalloprotease</keyword>
<evidence type="ECO:0000256" key="1">
    <source>
        <dbReference type="ARBA" id="ARBA00001947"/>
    </source>
</evidence>
<dbReference type="Pfam" id="PF02127">
    <property type="entry name" value="Peptidase_M18"/>
    <property type="match status" value="1"/>
</dbReference>
<evidence type="ECO:0000256" key="6">
    <source>
        <dbReference type="ARBA" id="ARBA00022801"/>
    </source>
</evidence>
<dbReference type="OrthoDB" id="89722at2"/>
<evidence type="ECO:0000313" key="12">
    <source>
        <dbReference type="Proteomes" id="UP000037392"/>
    </source>
</evidence>
<dbReference type="GO" id="GO:0005737">
    <property type="term" value="C:cytoplasm"/>
    <property type="evidence" value="ECO:0007669"/>
    <property type="project" value="UniProtKB-ARBA"/>
</dbReference>
<accession>A0A0J9C413</accession>
<dbReference type="GO" id="GO:0008237">
    <property type="term" value="F:metallopeptidase activity"/>
    <property type="evidence" value="ECO:0007669"/>
    <property type="project" value="UniProtKB-KW"/>
</dbReference>
<evidence type="ECO:0000256" key="5">
    <source>
        <dbReference type="ARBA" id="ARBA00022723"/>
    </source>
</evidence>
<dbReference type="EC" id="3.4.11.-" evidence="10"/>
<evidence type="ECO:0000256" key="9">
    <source>
        <dbReference type="RuleBase" id="RU004386"/>
    </source>
</evidence>
<dbReference type="PANTHER" id="PTHR28570">
    <property type="entry name" value="ASPARTYL AMINOPEPTIDASE"/>
    <property type="match status" value="1"/>
</dbReference>
<gene>
    <name evidence="11" type="ORF">HMPREF9470_02626</name>
</gene>
<name>A0A0J9C413_9FIRM</name>
<keyword evidence="5 9" id="KW-0479">Metal-binding</keyword>
<dbReference type="RefSeq" id="WP_007865969.1">
    <property type="nucleotide sequence ID" value="NZ_KQ235878.1"/>
</dbReference>
<dbReference type="PATRIC" id="fig|742734.4.peg.2818"/>
<dbReference type="Gene3D" id="3.40.630.10">
    <property type="entry name" value="Zn peptidases"/>
    <property type="match status" value="1"/>
</dbReference>
<dbReference type="InterPro" id="IPR001948">
    <property type="entry name" value="Peptidase_M18"/>
</dbReference>
<sequence length="464" mass="51270">MAKKTKAQELREELTWSFPHIAKDAPEQVEKAFGYCEGYKAFLDGGKTERECVKAGIKMLKKAGYKPFDRKASYEPGDKVYYVNRGKALIATTFGRKPLTEGVRINGAHIDSPRLDLKPNPLYEKEEIAYFKTHYYGGIRKYQWGTIPLAIHGVVVKKNGETVEVCIGEKESDPVFCVTDLLPHLSAKQNERPLKDGLKGEELNIVVGSLPFQDEEIKEPFKLLALSLLNERYGITEKDFFRAELELVPAVKARDVGLDASMIGAYGQDDRVCAYTALTAEIDAKKPAHTTITILTDKEETGSDGNTGLNSDYVLHYIEDLADQAGVKVRDILRNSLCLSSDVNAAYDPTFPDVYESRNSSYVNKGCVLTKYTGARGKSGSNDASAEVMAKVISMMEQEGVYWQAGELGAVDAGGGGTIAKFVAHMNVDTVDLGVPILSMHSPFELASKLDVYNTYKAFRAFYK</sequence>
<evidence type="ECO:0000256" key="10">
    <source>
        <dbReference type="RuleBase" id="RU004387"/>
    </source>
</evidence>
<keyword evidence="3 9" id="KW-0031">Aminopeptidase</keyword>
<organism evidence="11 12">
    <name type="scientific">[Clostridium] citroniae WAL-19142</name>
    <dbReference type="NCBI Taxonomy" id="742734"/>
    <lineage>
        <taxon>Bacteria</taxon>
        <taxon>Bacillati</taxon>
        <taxon>Bacillota</taxon>
        <taxon>Clostridia</taxon>
        <taxon>Lachnospirales</taxon>
        <taxon>Lachnospiraceae</taxon>
        <taxon>Enterocloster</taxon>
    </lineage>
</organism>
<dbReference type="PRINTS" id="PR00932">
    <property type="entry name" value="AMINO1PTASE"/>
</dbReference>
<dbReference type="AlphaFoldDB" id="A0A0J9C413"/>
<dbReference type="Proteomes" id="UP000037392">
    <property type="component" value="Unassembled WGS sequence"/>
</dbReference>
<evidence type="ECO:0000256" key="8">
    <source>
        <dbReference type="ARBA" id="ARBA00023049"/>
    </source>
</evidence>
<dbReference type="InterPro" id="IPR023358">
    <property type="entry name" value="Peptidase_M18_dom2"/>
</dbReference>
<comment type="similarity">
    <text evidence="2 9">Belongs to the peptidase M18 family.</text>
</comment>
<dbReference type="SUPFAM" id="SSF53187">
    <property type="entry name" value="Zn-dependent exopeptidases"/>
    <property type="match status" value="1"/>
</dbReference>
<comment type="cofactor">
    <cofactor evidence="1 10">
        <name>Zn(2+)</name>
        <dbReference type="ChEBI" id="CHEBI:29105"/>
    </cofactor>
</comment>
<dbReference type="Gene3D" id="2.30.250.10">
    <property type="entry name" value="Aminopeptidase i, Domain 2"/>
    <property type="match status" value="1"/>
</dbReference>